<proteinExistence type="predicted"/>
<gene>
    <name evidence="1" type="ORF">HPB49_008555</name>
</gene>
<dbReference type="EMBL" id="CM023473">
    <property type="protein sequence ID" value="KAH7953441.1"/>
    <property type="molecule type" value="Genomic_DNA"/>
</dbReference>
<dbReference type="Proteomes" id="UP000821865">
    <property type="component" value="Chromosome 4"/>
</dbReference>
<accession>A0ACB8CWC2</accession>
<reference evidence="1" key="1">
    <citation type="submission" date="2020-05" db="EMBL/GenBank/DDBJ databases">
        <title>Large-scale comparative analyses of tick genomes elucidate their genetic diversity and vector capacities.</title>
        <authorList>
            <person name="Jia N."/>
            <person name="Wang J."/>
            <person name="Shi W."/>
            <person name="Du L."/>
            <person name="Sun Y."/>
            <person name="Zhan W."/>
            <person name="Jiang J."/>
            <person name="Wang Q."/>
            <person name="Zhang B."/>
            <person name="Ji P."/>
            <person name="Sakyi L.B."/>
            <person name="Cui X."/>
            <person name="Yuan T."/>
            <person name="Jiang B."/>
            <person name="Yang W."/>
            <person name="Lam T.T.-Y."/>
            <person name="Chang Q."/>
            <person name="Ding S."/>
            <person name="Wang X."/>
            <person name="Zhu J."/>
            <person name="Ruan X."/>
            <person name="Zhao L."/>
            <person name="Wei J."/>
            <person name="Que T."/>
            <person name="Du C."/>
            <person name="Cheng J."/>
            <person name="Dai P."/>
            <person name="Han X."/>
            <person name="Huang E."/>
            <person name="Gao Y."/>
            <person name="Liu J."/>
            <person name="Shao H."/>
            <person name="Ye R."/>
            <person name="Li L."/>
            <person name="Wei W."/>
            <person name="Wang X."/>
            <person name="Wang C."/>
            <person name="Yang T."/>
            <person name="Huo Q."/>
            <person name="Li W."/>
            <person name="Guo W."/>
            <person name="Chen H."/>
            <person name="Zhou L."/>
            <person name="Ni X."/>
            <person name="Tian J."/>
            <person name="Zhou Y."/>
            <person name="Sheng Y."/>
            <person name="Liu T."/>
            <person name="Pan Y."/>
            <person name="Xia L."/>
            <person name="Li J."/>
            <person name="Zhao F."/>
            <person name="Cao W."/>
        </authorList>
    </citation>
    <scope>NUCLEOTIDE SEQUENCE</scope>
    <source>
        <strain evidence="1">Dsil-2018</strain>
    </source>
</reference>
<name>A0ACB8CWC2_DERSI</name>
<protein>
    <submittedName>
        <fullName evidence="1">Uncharacterized protein</fullName>
    </submittedName>
</protein>
<evidence type="ECO:0000313" key="1">
    <source>
        <dbReference type="EMBL" id="KAH7953441.1"/>
    </source>
</evidence>
<organism evidence="1 2">
    <name type="scientific">Dermacentor silvarum</name>
    <name type="common">Tick</name>
    <dbReference type="NCBI Taxonomy" id="543639"/>
    <lineage>
        <taxon>Eukaryota</taxon>
        <taxon>Metazoa</taxon>
        <taxon>Ecdysozoa</taxon>
        <taxon>Arthropoda</taxon>
        <taxon>Chelicerata</taxon>
        <taxon>Arachnida</taxon>
        <taxon>Acari</taxon>
        <taxon>Parasitiformes</taxon>
        <taxon>Ixodida</taxon>
        <taxon>Ixodoidea</taxon>
        <taxon>Ixodidae</taxon>
        <taxon>Rhipicephalinae</taxon>
        <taxon>Dermacentor</taxon>
    </lineage>
</organism>
<evidence type="ECO:0000313" key="2">
    <source>
        <dbReference type="Proteomes" id="UP000821865"/>
    </source>
</evidence>
<sequence length="236" mass="26250">MAATRDLGRRALHRMTDSVRGVNWRPTLFADELTLNRYACCVCYVLPSTTFVLPCSHGLCGQCHAGCVVEEGGSVCPLDGEPFYEAECQELQLPARKKQGLKAYCWNKPYGCKFVGPLAALLEHYEEDCTFHVSPCEQCGENIMNYMLAAHYIGRCSNRLSDAAPDEPAPRSDSSITSDDIAAVRRETDELLLSMQEEERITALQMSIDKLATVAANIDAQLDETEEQLEKLEMKS</sequence>
<keyword evidence="2" id="KW-1185">Reference proteome</keyword>
<comment type="caution">
    <text evidence="1">The sequence shown here is derived from an EMBL/GenBank/DDBJ whole genome shotgun (WGS) entry which is preliminary data.</text>
</comment>